<dbReference type="Proteomes" id="UP001589838">
    <property type="component" value="Unassembled WGS sequence"/>
</dbReference>
<dbReference type="EMBL" id="JBHLUX010000015">
    <property type="protein sequence ID" value="MFC0469942.1"/>
    <property type="molecule type" value="Genomic_DNA"/>
</dbReference>
<evidence type="ECO:0000313" key="3">
    <source>
        <dbReference type="Proteomes" id="UP001589838"/>
    </source>
</evidence>
<dbReference type="Gene3D" id="3.40.190.10">
    <property type="entry name" value="Periplasmic binding protein-like II"/>
    <property type="match status" value="2"/>
</dbReference>
<proteinExistence type="predicted"/>
<dbReference type="SUPFAM" id="SSF53850">
    <property type="entry name" value="Periplasmic binding protein-like II"/>
    <property type="match status" value="1"/>
</dbReference>
<dbReference type="RefSeq" id="WP_335964011.1">
    <property type="nucleotide sequence ID" value="NZ_JAXBLX010000073.1"/>
</dbReference>
<dbReference type="Pfam" id="PF01547">
    <property type="entry name" value="SBP_bac_1"/>
    <property type="match status" value="1"/>
</dbReference>
<accession>A0ABV6K9F1</accession>
<name>A0ABV6K9F1_9BACI</name>
<dbReference type="PROSITE" id="PS51257">
    <property type="entry name" value="PROKAR_LIPOPROTEIN"/>
    <property type="match status" value="1"/>
</dbReference>
<evidence type="ECO:0000313" key="2">
    <source>
        <dbReference type="EMBL" id="MFC0469942.1"/>
    </source>
</evidence>
<protein>
    <submittedName>
        <fullName evidence="2">Extracellular solute-binding protein</fullName>
    </submittedName>
</protein>
<dbReference type="InterPro" id="IPR006059">
    <property type="entry name" value="SBP"/>
</dbReference>
<feature type="signal peptide" evidence="1">
    <location>
        <begin position="1"/>
        <end position="20"/>
    </location>
</feature>
<dbReference type="PANTHER" id="PTHR43649:SF14">
    <property type="entry name" value="BLR3389 PROTEIN"/>
    <property type="match status" value="1"/>
</dbReference>
<gene>
    <name evidence="2" type="ORF">ACFFHM_05170</name>
</gene>
<sequence>MFKKAFTGLFAVALALGLTACGGSGTDSSSESGENSGSSNGDVTIDFMHLWPTGSSAEQNRIVNDIIAQFEEENPGVTVKQEVLQNEQYKNKLQVVSSSNQLPDVGMTWPAGFMDPYVKGNLFAPLDDILAEDGLAESFVAGTVEAYAKDDQSYGLPLELNIAPVFYNKAIFEEHGLEAPETYEEFLHVVETLASNGVAPIALGNRDRWTGSLWYMYLADRLGGQEALNAAIDRSGSFEDPALVDAAGEVSKLVEMNAFNRGFNGLSNEEAKAEFLNENAAMYLIGSWEVPNFTMNEDIPQEFRDNVGFFKFPTIEGAESDVNSWVGGPGVGLFVAENSDVKDEAKAFVKYFVEQWGQQAVADAGVIPATQVNTDEVDLPDLFIEVLDELNGATNITLFADVQMSSGVAETHLNMIQSLFGNEVSPEDFAKTHEEALAAEEE</sequence>
<keyword evidence="1" id="KW-0732">Signal</keyword>
<organism evidence="2 3">
    <name type="scientific">Halalkalibacter kiskunsagensis</name>
    <dbReference type="NCBI Taxonomy" id="1548599"/>
    <lineage>
        <taxon>Bacteria</taxon>
        <taxon>Bacillati</taxon>
        <taxon>Bacillota</taxon>
        <taxon>Bacilli</taxon>
        <taxon>Bacillales</taxon>
        <taxon>Bacillaceae</taxon>
        <taxon>Halalkalibacter</taxon>
    </lineage>
</organism>
<comment type="caution">
    <text evidence="2">The sequence shown here is derived from an EMBL/GenBank/DDBJ whole genome shotgun (WGS) entry which is preliminary data.</text>
</comment>
<keyword evidence="3" id="KW-1185">Reference proteome</keyword>
<dbReference type="PANTHER" id="PTHR43649">
    <property type="entry name" value="ARABINOSE-BINDING PROTEIN-RELATED"/>
    <property type="match status" value="1"/>
</dbReference>
<reference evidence="2 3" key="1">
    <citation type="submission" date="2024-09" db="EMBL/GenBank/DDBJ databases">
        <authorList>
            <person name="Sun Q."/>
            <person name="Mori K."/>
        </authorList>
    </citation>
    <scope>NUCLEOTIDE SEQUENCE [LARGE SCALE GENOMIC DNA]</scope>
    <source>
        <strain evidence="2 3">NCAIM B.02610</strain>
    </source>
</reference>
<feature type="chain" id="PRO_5047420103" evidence="1">
    <location>
        <begin position="21"/>
        <end position="442"/>
    </location>
</feature>
<dbReference type="InterPro" id="IPR050490">
    <property type="entry name" value="Bact_solute-bd_prot1"/>
</dbReference>
<evidence type="ECO:0000256" key="1">
    <source>
        <dbReference type="SAM" id="SignalP"/>
    </source>
</evidence>